<evidence type="ECO:0000256" key="3">
    <source>
        <dbReference type="ARBA" id="ARBA00022475"/>
    </source>
</evidence>
<keyword evidence="9" id="KW-1185">Reference proteome</keyword>
<reference evidence="9" key="1">
    <citation type="submission" date="2021-02" db="EMBL/GenBank/DDBJ databases">
        <title>Sulfurospirillum tamanensis sp. nov.</title>
        <authorList>
            <person name="Merkel A.Y."/>
        </authorList>
    </citation>
    <scope>NUCLEOTIDE SEQUENCE [LARGE SCALE GENOMIC DNA]</scope>
    <source>
        <strain evidence="9">T05b</strain>
    </source>
</reference>
<evidence type="ECO:0000313" key="9">
    <source>
        <dbReference type="Proteomes" id="UP000703590"/>
    </source>
</evidence>
<sequence length="86" mass="8817">MVVFAGCGVFLVCLGLAGVLFQEEYIKKILALNLFSSGIFLLLITLGGGGDDPVANAMVLTGIVVALGATALALALVRALHVQENT</sequence>
<protein>
    <submittedName>
        <fullName evidence="8">NADH-quinone oxidoreductase subunit K</fullName>
    </submittedName>
</protein>
<keyword evidence="6 7" id="KW-0472">Membrane</keyword>
<reference evidence="8 9" key="2">
    <citation type="submission" date="2021-02" db="EMBL/GenBank/DDBJ databases">
        <title>Sulfurospirillum tamanensis sp. nov.</title>
        <authorList>
            <person name="Frolova A."/>
            <person name="Merkel A."/>
            <person name="Slobodkin A."/>
        </authorList>
    </citation>
    <scope>NUCLEOTIDE SEQUENCE [LARGE SCALE GENOMIC DNA]</scope>
    <source>
        <strain evidence="8 9">T05b</strain>
    </source>
</reference>
<keyword evidence="4 7" id="KW-0812">Transmembrane</keyword>
<feature type="transmembrane region" description="Helical" evidence="7">
    <location>
        <begin position="32"/>
        <end position="50"/>
    </location>
</feature>
<organism evidence="8 9">
    <name type="scientific">Sulfurospirillum tamanense</name>
    <dbReference type="NCBI Taxonomy" id="2813362"/>
    <lineage>
        <taxon>Bacteria</taxon>
        <taxon>Pseudomonadati</taxon>
        <taxon>Campylobacterota</taxon>
        <taxon>Epsilonproteobacteria</taxon>
        <taxon>Campylobacterales</taxon>
        <taxon>Sulfurospirillaceae</taxon>
        <taxon>Sulfurospirillum</taxon>
    </lineage>
</organism>
<evidence type="ECO:0000256" key="2">
    <source>
        <dbReference type="ARBA" id="ARBA00010388"/>
    </source>
</evidence>
<comment type="caution">
    <text evidence="8">The sequence shown here is derived from an EMBL/GenBank/DDBJ whole genome shotgun (WGS) entry which is preliminary data.</text>
</comment>
<dbReference type="EMBL" id="JAFHKK010000009">
    <property type="protein sequence ID" value="MBN2964267.1"/>
    <property type="molecule type" value="Genomic_DNA"/>
</dbReference>
<gene>
    <name evidence="8" type="ORF">JWV37_05715</name>
</gene>
<dbReference type="Pfam" id="PF00420">
    <property type="entry name" value="Oxidored_q2"/>
    <property type="match status" value="1"/>
</dbReference>
<proteinExistence type="inferred from homology"/>
<evidence type="ECO:0000256" key="6">
    <source>
        <dbReference type="ARBA" id="ARBA00023136"/>
    </source>
</evidence>
<dbReference type="Gene3D" id="1.10.287.3510">
    <property type="match status" value="1"/>
</dbReference>
<comment type="subcellular location">
    <subcellularLocation>
        <location evidence="1">Cell membrane</location>
        <topology evidence="1">Multi-pass membrane protein</topology>
    </subcellularLocation>
</comment>
<evidence type="ECO:0000256" key="5">
    <source>
        <dbReference type="ARBA" id="ARBA00022989"/>
    </source>
</evidence>
<dbReference type="InterPro" id="IPR039428">
    <property type="entry name" value="NUOK/Mnh_C1-like"/>
</dbReference>
<evidence type="ECO:0000256" key="4">
    <source>
        <dbReference type="ARBA" id="ARBA00022692"/>
    </source>
</evidence>
<dbReference type="PANTHER" id="PTHR34583">
    <property type="entry name" value="ANTIPORTER SUBUNIT MNHC2-RELATED"/>
    <property type="match status" value="1"/>
</dbReference>
<feature type="transmembrane region" description="Helical" evidence="7">
    <location>
        <begin position="57"/>
        <end position="80"/>
    </location>
</feature>
<keyword evidence="5 7" id="KW-1133">Transmembrane helix</keyword>
<keyword evidence="3" id="KW-1003">Cell membrane</keyword>
<accession>A0ABS2WRN3</accession>
<evidence type="ECO:0000256" key="7">
    <source>
        <dbReference type="SAM" id="Phobius"/>
    </source>
</evidence>
<dbReference type="InterPro" id="IPR050601">
    <property type="entry name" value="CPA3_antiporter_subunitC"/>
</dbReference>
<comment type="similarity">
    <text evidence="2">Belongs to the CPA3 antiporters (TC 2.A.63) subunit C family.</text>
</comment>
<dbReference type="RefSeq" id="WP_205458816.1">
    <property type="nucleotide sequence ID" value="NZ_JAFHKK010000009.1"/>
</dbReference>
<dbReference type="Proteomes" id="UP000703590">
    <property type="component" value="Unassembled WGS sequence"/>
</dbReference>
<name>A0ABS2WRN3_9BACT</name>
<reference evidence="8 9" key="3">
    <citation type="submission" date="2021-02" db="EMBL/GenBank/DDBJ databases">
        <authorList>
            <person name="Merkel A.Y."/>
        </authorList>
    </citation>
    <scope>NUCLEOTIDE SEQUENCE [LARGE SCALE GENOMIC DNA]</scope>
    <source>
        <strain evidence="8 9">T05b</strain>
    </source>
</reference>
<dbReference type="PANTHER" id="PTHR34583:SF2">
    <property type="entry name" value="ANTIPORTER SUBUNIT MNHC2-RELATED"/>
    <property type="match status" value="1"/>
</dbReference>
<evidence type="ECO:0000313" key="8">
    <source>
        <dbReference type="EMBL" id="MBN2964267.1"/>
    </source>
</evidence>
<evidence type="ECO:0000256" key="1">
    <source>
        <dbReference type="ARBA" id="ARBA00004651"/>
    </source>
</evidence>